<sequence>MNEEIIQFVIILIFMAITLLIGLRGYRFTKREPEDYFLASRSLGTFVLLLTMFATLMSAFTFFGGAGQVYSTGMEWLLVMGIMDGFLVPVFWYLIGSKQWKLGQRYHYITLGEMLEDRFGSSFLRMTISVVSLFWLLPYIMLQQMGAGYALAGLTHGLISYPVGAALITLFMLIYVVLGGMRGVAWTDTFQGLFMIVCVWLALIFIGRAIGGPETAASKVLSQAKRVFTLGQPWTPQMIWSAAISVALGVICFPQINQRFFTGKSEKTLHRSFVLWPFLCLLLFLPPFLIGAWGAGDVPGLKKADMVLSVMLDRYTPFWFSAIIISGAMAAMMSSSDSMLLSASSYLTRDIYKKALNPKASSKKEDRIGRLAVAIFAILAYLASLLQPGSLVSIGLVAFGGFAQLTPVLLISLYWKRVTNTGVITALAISEGFYMASKFIPGIPDRYLGWDSSIVSVVIGTFLVFLVSFLTPHSSKEKPQIFFAD</sequence>
<keyword evidence="5 14" id="KW-0812">Transmembrane</keyword>
<protein>
    <submittedName>
        <fullName evidence="15">Sodium:solute symporter family protein</fullName>
    </submittedName>
</protein>
<evidence type="ECO:0000256" key="12">
    <source>
        <dbReference type="ARBA" id="ARBA00033708"/>
    </source>
</evidence>
<feature type="transmembrane region" description="Helical" evidence="14">
    <location>
        <begin position="316"/>
        <end position="347"/>
    </location>
</feature>
<feature type="transmembrane region" description="Helical" evidence="14">
    <location>
        <begin position="234"/>
        <end position="253"/>
    </location>
</feature>
<keyword evidence="9" id="KW-0406">Ion transport</keyword>
<keyword evidence="4" id="KW-1003">Cell membrane</keyword>
<reference evidence="15 16" key="1">
    <citation type="submission" date="2018-06" db="EMBL/GenBank/DDBJ databases">
        <title>Extensive metabolic versatility and redundancy in microbially diverse, dynamic hydrothermal sediments.</title>
        <authorList>
            <person name="Dombrowski N."/>
            <person name="Teske A."/>
            <person name="Baker B.J."/>
        </authorList>
    </citation>
    <scope>NUCLEOTIDE SEQUENCE [LARGE SCALE GENOMIC DNA]</scope>
    <source>
        <strain evidence="15">B3_G15</strain>
    </source>
</reference>
<evidence type="ECO:0000313" key="16">
    <source>
        <dbReference type="Proteomes" id="UP000280417"/>
    </source>
</evidence>
<evidence type="ECO:0000256" key="7">
    <source>
        <dbReference type="ARBA" id="ARBA00022989"/>
    </source>
</evidence>
<evidence type="ECO:0000256" key="9">
    <source>
        <dbReference type="ARBA" id="ARBA00023065"/>
    </source>
</evidence>
<evidence type="ECO:0000256" key="1">
    <source>
        <dbReference type="ARBA" id="ARBA00004651"/>
    </source>
</evidence>
<feature type="transmembrane region" description="Helical" evidence="14">
    <location>
        <begin position="452"/>
        <end position="471"/>
    </location>
</feature>
<feature type="transmembrane region" description="Helical" evidence="14">
    <location>
        <begin position="273"/>
        <end position="296"/>
    </location>
</feature>
<dbReference type="Pfam" id="PF00474">
    <property type="entry name" value="SSF"/>
    <property type="match status" value="1"/>
</dbReference>
<feature type="transmembrane region" description="Helical" evidence="14">
    <location>
        <begin position="76"/>
        <end position="95"/>
    </location>
</feature>
<keyword evidence="3" id="KW-0813">Transport</keyword>
<comment type="caution">
    <text evidence="15">The sequence shown here is derived from an EMBL/GenBank/DDBJ whole genome shotgun (WGS) entry which is preliminary data.</text>
</comment>
<dbReference type="PROSITE" id="PS50283">
    <property type="entry name" value="NA_SOLUT_SYMP_3"/>
    <property type="match status" value="1"/>
</dbReference>
<feature type="transmembrane region" description="Helical" evidence="14">
    <location>
        <begin position="123"/>
        <end position="142"/>
    </location>
</feature>
<evidence type="ECO:0000256" key="6">
    <source>
        <dbReference type="ARBA" id="ARBA00022847"/>
    </source>
</evidence>
<dbReference type="PANTHER" id="PTHR48086:SF3">
    <property type="entry name" value="SODIUM_PROLINE SYMPORTER"/>
    <property type="match status" value="1"/>
</dbReference>
<dbReference type="AlphaFoldDB" id="A0A662DKQ7"/>
<feature type="transmembrane region" description="Helical" evidence="14">
    <location>
        <begin position="190"/>
        <end position="211"/>
    </location>
</feature>
<dbReference type="Proteomes" id="UP000280417">
    <property type="component" value="Unassembled WGS sequence"/>
</dbReference>
<comment type="catalytic activity">
    <reaction evidence="12">
        <text>L-proline(in) + Na(+)(in) = L-proline(out) + Na(+)(out)</text>
        <dbReference type="Rhea" id="RHEA:28967"/>
        <dbReference type="ChEBI" id="CHEBI:29101"/>
        <dbReference type="ChEBI" id="CHEBI:60039"/>
    </reaction>
</comment>
<feature type="transmembrane region" description="Helical" evidence="14">
    <location>
        <begin position="392"/>
        <end position="415"/>
    </location>
</feature>
<feature type="transmembrane region" description="Helical" evidence="14">
    <location>
        <begin position="6"/>
        <end position="26"/>
    </location>
</feature>
<evidence type="ECO:0000256" key="4">
    <source>
        <dbReference type="ARBA" id="ARBA00022475"/>
    </source>
</evidence>
<feature type="transmembrane region" description="Helical" evidence="14">
    <location>
        <begin position="422"/>
        <end position="440"/>
    </location>
</feature>
<dbReference type="EMBL" id="QMQA01000032">
    <property type="protein sequence ID" value="RLE14709.1"/>
    <property type="molecule type" value="Genomic_DNA"/>
</dbReference>
<comment type="subcellular location">
    <subcellularLocation>
        <location evidence="1">Cell membrane</location>
        <topology evidence="1">Multi-pass membrane protein</topology>
    </subcellularLocation>
</comment>
<evidence type="ECO:0000256" key="5">
    <source>
        <dbReference type="ARBA" id="ARBA00022692"/>
    </source>
</evidence>
<feature type="transmembrane region" description="Helical" evidence="14">
    <location>
        <begin position="154"/>
        <end position="178"/>
    </location>
</feature>
<evidence type="ECO:0000256" key="10">
    <source>
        <dbReference type="ARBA" id="ARBA00023136"/>
    </source>
</evidence>
<comment type="similarity">
    <text evidence="2 13">Belongs to the sodium:solute symporter (SSF) (TC 2.A.21) family.</text>
</comment>
<accession>A0A662DKQ7</accession>
<dbReference type="GO" id="GO:0005886">
    <property type="term" value="C:plasma membrane"/>
    <property type="evidence" value="ECO:0007669"/>
    <property type="project" value="UniProtKB-SubCell"/>
</dbReference>
<dbReference type="Gene3D" id="1.20.1730.10">
    <property type="entry name" value="Sodium/glucose cotransporter"/>
    <property type="match status" value="1"/>
</dbReference>
<feature type="transmembrane region" description="Helical" evidence="14">
    <location>
        <begin position="368"/>
        <end position="386"/>
    </location>
</feature>
<dbReference type="InterPro" id="IPR038377">
    <property type="entry name" value="Na/Glc_symporter_sf"/>
</dbReference>
<dbReference type="InterPro" id="IPR001734">
    <property type="entry name" value="Na/solute_symporter"/>
</dbReference>
<evidence type="ECO:0000256" key="14">
    <source>
        <dbReference type="SAM" id="Phobius"/>
    </source>
</evidence>
<dbReference type="GO" id="GO:0006814">
    <property type="term" value="P:sodium ion transport"/>
    <property type="evidence" value="ECO:0007669"/>
    <property type="project" value="UniProtKB-KW"/>
</dbReference>
<proteinExistence type="inferred from homology"/>
<evidence type="ECO:0000256" key="8">
    <source>
        <dbReference type="ARBA" id="ARBA00023053"/>
    </source>
</evidence>
<dbReference type="PANTHER" id="PTHR48086">
    <property type="entry name" value="SODIUM/PROLINE SYMPORTER-RELATED"/>
    <property type="match status" value="1"/>
</dbReference>
<organism evidence="15 16">
    <name type="scientific">Aerophobetes bacterium</name>
    <dbReference type="NCBI Taxonomy" id="2030807"/>
    <lineage>
        <taxon>Bacteria</taxon>
        <taxon>Candidatus Aerophobota</taxon>
    </lineage>
</organism>
<dbReference type="InterPro" id="IPR050277">
    <property type="entry name" value="Sodium:Solute_Symporter"/>
</dbReference>
<evidence type="ECO:0000256" key="3">
    <source>
        <dbReference type="ARBA" id="ARBA00022448"/>
    </source>
</evidence>
<gene>
    <name evidence="15" type="ORF">DRJ04_01855</name>
</gene>
<keyword evidence="6" id="KW-0769">Symport</keyword>
<name>A0A662DKQ7_UNCAE</name>
<evidence type="ECO:0000256" key="11">
    <source>
        <dbReference type="ARBA" id="ARBA00023201"/>
    </source>
</evidence>
<dbReference type="GO" id="GO:0015293">
    <property type="term" value="F:symporter activity"/>
    <property type="evidence" value="ECO:0007669"/>
    <property type="project" value="UniProtKB-KW"/>
</dbReference>
<keyword evidence="11" id="KW-0739">Sodium transport</keyword>
<evidence type="ECO:0000256" key="2">
    <source>
        <dbReference type="ARBA" id="ARBA00006434"/>
    </source>
</evidence>
<keyword evidence="7 14" id="KW-1133">Transmembrane helix</keyword>
<evidence type="ECO:0000313" key="15">
    <source>
        <dbReference type="EMBL" id="RLE14709.1"/>
    </source>
</evidence>
<evidence type="ECO:0000256" key="13">
    <source>
        <dbReference type="RuleBase" id="RU362091"/>
    </source>
</evidence>
<keyword evidence="8" id="KW-0915">Sodium</keyword>
<keyword evidence="10 14" id="KW-0472">Membrane</keyword>
<dbReference type="CDD" id="cd10322">
    <property type="entry name" value="SLC5sbd"/>
    <property type="match status" value="1"/>
</dbReference>
<feature type="transmembrane region" description="Helical" evidence="14">
    <location>
        <begin position="46"/>
        <end position="70"/>
    </location>
</feature>